<dbReference type="AlphaFoldDB" id="A0A8I3AXM9"/>
<evidence type="ECO:0000256" key="1">
    <source>
        <dbReference type="SAM" id="MobiDB-lite"/>
    </source>
</evidence>
<comment type="caution">
    <text evidence="2">The sequence shown here is derived from an EMBL/GenBank/DDBJ whole genome shotgun (WGS) entry which is preliminary data.</text>
</comment>
<organism evidence="2 3">
    <name type="scientific">Verticillium longisporum</name>
    <name type="common">Verticillium dahliae var. longisporum</name>
    <dbReference type="NCBI Taxonomy" id="100787"/>
    <lineage>
        <taxon>Eukaryota</taxon>
        <taxon>Fungi</taxon>
        <taxon>Dikarya</taxon>
        <taxon>Ascomycota</taxon>
        <taxon>Pezizomycotina</taxon>
        <taxon>Sordariomycetes</taxon>
        <taxon>Hypocreomycetidae</taxon>
        <taxon>Glomerellales</taxon>
        <taxon>Plectosphaerellaceae</taxon>
        <taxon>Verticillium</taxon>
    </lineage>
</organism>
<reference evidence="2" key="1">
    <citation type="journal article" date="2021" name="Mol. Plant Pathol.">
        <title>A 20-kb lineage-specific genomic region tames virulence in pathogenic amphidiploid Verticillium longisporum.</title>
        <authorList>
            <person name="Harting R."/>
            <person name="Starke J."/>
            <person name="Kusch H."/>
            <person name="Poggeler S."/>
            <person name="Maurus I."/>
            <person name="Schluter R."/>
            <person name="Landesfeind M."/>
            <person name="Bulla I."/>
            <person name="Nowrousian M."/>
            <person name="de Jonge R."/>
            <person name="Stahlhut G."/>
            <person name="Hoff K.J."/>
            <person name="Asshauer K.P."/>
            <person name="Thurmer A."/>
            <person name="Stanke M."/>
            <person name="Daniel R."/>
            <person name="Morgenstern B."/>
            <person name="Thomma B.P.H.J."/>
            <person name="Kronstad J.W."/>
            <person name="Braus-Stromeyer S.A."/>
            <person name="Braus G.H."/>
        </authorList>
    </citation>
    <scope>NUCLEOTIDE SEQUENCE</scope>
    <source>
        <strain evidence="2">Vl32</strain>
    </source>
</reference>
<gene>
    <name evidence="2" type="ORF">HYQ45_000400</name>
</gene>
<dbReference type="OrthoDB" id="2593732at2759"/>
<proteinExistence type="predicted"/>
<dbReference type="EMBL" id="JAEMWZ010000007">
    <property type="protein sequence ID" value="KAG7143318.1"/>
    <property type="molecule type" value="Genomic_DNA"/>
</dbReference>
<evidence type="ECO:0000313" key="2">
    <source>
        <dbReference type="EMBL" id="KAG7143318.1"/>
    </source>
</evidence>
<dbReference type="Proteomes" id="UP000689129">
    <property type="component" value="Unassembled WGS sequence"/>
</dbReference>
<sequence>MPTPKTSIVTRQPVSFFKPLDCSRGNTTAAASCALTTGHQVLTCALQHRPRPTRTSDSRVRSGCLTRK</sequence>
<name>A0A8I3AXM9_VERLO</name>
<protein>
    <submittedName>
        <fullName evidence="2">Uncharacterized protein</fullName>
    </submittedName>
</protein>
<feature type="region of interest" description="Disordered" evidence="1">
    <location>
        <begin position="49"/>
        <end position="68"/>
    </location>
</feature>
<accession>A0A8I3AXM9</accession>
<evidence type="ECO:0000313" key="3">
    <source>
        <dbReference type="Proteomes" id="UP000689129"/>
    </source>
</evidence>